<accession>A0AA88XST8</accession>
<proteinExistence type="predicted"/>
<comment type="caution">
    <text evidence="1">The sequence shown here is derived from an EMBL/GenBank/DDBJ whole genome shotgun (WGS) entry which is preliminary data.</text>
</comment>
<keyword evidence="2" id="KW-1185">Reference proteome</keyword>
<organism evidence="1 2">
    <name type="scientific">Pinctada imbricata</name>
    <name type="common">Atlantic pearl-oyster</name>
    <name type="synonym">Pinctada martensii</name>
    <dbReference type="NCBI Taxonomy" id="66713"/>
    <lineage>
        <taxon>Eukaryota</taxon>
        <taxon>Metazoa</taxon>
        <taxon>Spiralia</taxon>
        <taxon>Lophotrochozoa</taxon>
        <taxon>Mollusca</taxon>
        <taxon>Bivalvia</taxon>
        <taxon>Autobranchia</taxon>
        <taxon>Pteriomorphia</taxon>
        <taxon>Pterioida</taxon>
        <taxon>Pterioidea</taxon>
        <taxon>Pteriidae</taxon>
        <taxon>Pinctada</taxon>
    </lineage>
</organism>
<sequence length="71" mass="8142">MDSASAQPVVTLADAGTQADIPYEQRQQDVEFVRNQMNRVLEVLKLPTISRDECDSAMHDEYDSDDFDYQE</sequence>
<dbReference type="AlphaFoldDB" id="A0AA88XST8"/>
<dbReference type="Proteomes" id="UP001186944">
    <property type="component" value="Unassembled WGS sequence"/>
</dbReference>
<name>A0AA88XST8_PINIB</name>
<protein>
    <submittedName>
        <fullName evidence="1">Uncharacterized protein</fullName>
    </submittedName>
</protein>
<evidence type="ECO:0000313" key="1">
    <source>
        <dbReference type="EMBL" id="KAK3091064.1"/>
    </source>
</evidence>
<dbReference type="EMBL" id="VSWD01000010">
    <property type="protein sequence ID" value="KAK3091064.1"/>
    <property type="molecule type" value="Genomic_DNA"/>
</dbReference>
<evidence type="ECO:0000313" key="2">
    <source>
        <dbReference type="Proteomes" id="UP001186944"/>
    </source>
</evidence>
<gene>
    <name evidence="1" type="ORF">FSP39_016851</name>
</gene>
<reference evidence="1" key="1">
    <citation type="submission" date="2019-08" db="EMBL/GenBank/DDBJ databases">
        <title>The improved chromosome-level genome for the pearl oyster Pinctada fucata martensii using PacBio sequencing and Hi-C.</title>
        <authorList>
            <person name="Zheng Z."/>
        </authorList>
    </citation>
    <scope>NUCLEOTIDE SEQUENCE</scope>
    <source>
        <strain evidence="1">ZZ-2019</strain>
        <tissue evidence="1">Adductor muscle</tissue>
    </source>
</reference>